<evidence type="ECO:0000313" key="1">
    <source>
        <dbReference type="Proteomes" id="UP000790787"/>
    </source>
</evidence>
<dbReference type="Proteomes" id="UP000790787">
    <property type="component" value="Chromosome 23"/>
</dbReference>
<dbReference type="RefSeq" id="XP_075101585.1">
    <property type="nucleotide sequence ID" value="XM_075245484.1"/>
</dbReference>
<sequence length="234" mass="27190">MEIGHGVNKPWVLGGDFNSVLQLQDRINGNPVNLAEIHDFTKCVQELGINELACEGDYYTWSNKQDGMDRLWSRINRMFGNYEWMMQWGHITTVYDVAFISDHNPMSLKFTVDQGNRRIPSKFFNKLRPFLKKLNIEEFKFIRQKIDTARNELLIVQKSINTNCTDELTEKETNLIQSLEKWDMLEGIQELQSIAGCRLIDPEAIKVENVEFYKLLMGTTAHSIPAIDKLVMQK</sequence>
<evidence type="ECO:0000313" key="2">
    <source>
        <dbReference type="RefSeq" id="XP_075101585.1"/>
    </source>
</evidence>
<accession>A0AC58TWJ7</accession>
<reference evidence="2" key="2">
    <citation type="submission" date="2025-08" db="UniProtKB">
        <authorList>
            <consortium name="RefSeq"/>
        </authorList>
    </citation>
    <scope>IDENTIFICATION</scope>
    <source>
        <tissue evidence="2">Leaf</tissue>
    </source>
</reference>
<organism evidence="1 2">
    <name type="scientific">Nicotiana tabacum</name>
    <name type="common">Common tobacco</name>
    <dbReference type="NCBI Taxonomy" id="4097"/>
    <lineage>
        <taxon>Eukaryota</taxon>
        <taxon>Viridiplantae</taxon>
        <taxon>Streptophyta</taxon>
        <taxon>Embryophyta</taxon>
        <taxon>Tracheophyta</taxon>
        <taxon>Spermatophyta</taxon>
        <taxon>Magnoliopsida</taxon>
        <taxon>eudicotyledons</taxon>
        <taxon>Gunneridae</taxon>
        <taxon>Pentapetalae</taxon>
        <taxon>asterids</taxon>
        <taxon>lamiids</taxon>
        <taxon>Solanales</taxon>
        <taxon>Solanaceae</taxon>
        <taxon>Nicotianoideae</taxon>
        <taxon>Nicotianeae</taxon>
        <taxon>Nicotiana</taxon>
    </lineage>
</organism>
<name>A0AC58TWJ7_TOBAC</name>
<gene>
    <name evidence="2" type="primary">LOC142177025</name>
</gene>
<protein>
    <submittedName>
        <fullName evidence="2">Uncharacterized protein LOC142177025</fullName>
    </submittedName>
</protein>
<proteinExistence type="predicted"/>
<keyword evidence="1" id="KW-1185">Reference proteome</keyword>
<reference evidence="1" key="1">
    <citation type="journal article" date="2014" name="Nat. Commun.">
        <title>The tobacco genome sequence and its comparison with those of tomato and potato.</title>
        <authorList>
            <person name="Sierro N."/>
            <person name="Battey J.N."/>
            <person name="Ouadi S."/>
            <person name="Bakaher N."/>
            <person name="Bovet L."/>
            <person name="Willig A."/>
            <person name="Goepfert S."/>
            <person name="Peitsch M.C."/>
            <person name="Ivanov N.V."/>
        </authorList>
    </citation>
    <scope>NUCLEOTIDE SEQUENCE [LARGE SCALE GENOMIC DNA]</scope>
</reference>